<dbReference type="AlphaFoldDB" id="A0A418SFB6"/>
<keyword evidence="3" id="KW-0472">Membrane</keyword>
<dbReference type="Gene3D" id="3.90.1310.10">
    <property type="entry name" value="Penicillin-binding protein 2a (Domain 2)"/>
    <property type="match status" value="1"/>
</dbReference>
<dbReference type="SUPFAM" id="SSF56519">
    <property type="entry name" value="Penicillin binding protein dimerisation domain"/>
    <property type="match status" value="1"/>
</dbReference>
<feature type="domain" description="Penicillin-binding protein transpeptidase" evidence="4">
    <location>
        <begin position="261"/>
        <end position="552"/>
    </location>
</feature>
<dbReference type="EC" id="3.4.16.4" evidence="6"/>
<evidence type="ECO:0000259" key="5">
    <source>
        <dbReference type="Pfam" id="PF03717"/>
    </source>
</evidence>
<reference evidence="6 7" key="1">
    <citation type="submission" date="2020-08" db="EMBL/GenBank/DDBJ databases">
        <title>Genome sequence of Rhodobacteraceae bacterium Lw-13e.</title>
        <authorList>
            <person name="Poehlein A."/>
            <person name="Wolter L."/>
            <person name="Daniel R."/>
            <person name="Brinkhoff T."/>
        </authorList>
    </citation>
    <scope>NUCLEOTIDE SEQUENCE [LARGE SCALE GENOMIC DNA]</scope>
    <source>
        <strain evidence="6 7">Lw-13e</strain>
    </source>
</reference>
<dbReference type="EMBL" id="CP060436">
    <property type="protein sequence ID" value="QPM89212.1"/>
    <property type="molecule type" value="Genomic_DNA"/>
</dbReference>
<dbReference type="KEGG" id="palw:PSAL_004270"/>
<dbReference type="PANTHER" id="PTHR30627:SF1">
    <property type="entry name" value="PEPTIDOGLYCAN D,D-TRANSPEPTIDASE FTSI"/>
    <property type="match status" value="1"/>
</dbReference>
<evidence type="ECO:0000259" key="4">
    <source>
        <dbReference type="Pfam" id="PF00905"/>
    </source>
</evidence>
<dbReference type="Pfam" id="PF03717">
    <property type="entry name" value="PBP_dimer"/>
    <property type="match status" value="1"/>
</dbReference>
<protein>
    <submittedName>
        <fullName evidence="6">Putative peptidoglycan D,D-transpeptidase FtsI</fullName>
        <ecNumber evidence="6">3.4.16.4</ecNumber>
    </submittedName>
</protein>
<dbReference type="Proteomes" id="UP000283786">
    <property type="component" value="Chromosome"/>
</dbReference>
<evidence type="ECO:0000313" key="6">
    <source>
        <dbReference type="EMBL" id="QPM89212.1"/>
    </source>
</evidence>
<dbReference type="GO" id="GO:0071555">
    <property type="term" value="P:cell wall organization"/>
    <property type="evidence" value="ECO:0007669"/>
    <property type="project" value="TreeGrafter"/>
</dbReference>
<dbReference type="OrthoDB" id="9789078at2"/>
<dbReference type="PANTHER" id="PTHR30627">
    <property type="entry name" value="PEPTIDOGLYCAN D,D-TRANSPEPTIDASE"/>
    <property type="match status" value="1"/>
</dbReference>
<organism evidence="6 7">
    <name type="scientific">Pseudooceanicola algae</name>
    <dbReference type="NCBI Taxonomy" id="1537215"/>
    <lineage>
        <taxon>Bacteria</taxon>
        <taxon>Pseudomonadati</taxon>
        <taxon>Pseudomonadota</taxon>
        <taxon>Alphaproteobacteria</taxon>
        <taxon>Rhodobacterales</taxon>
        <taxon>Paracoccaceae</taxon>
        <taxon>Pseudooceanicola</taxon>
    </lineage>
</organism>
<dbReference type="Gene3D" id="3.30.450.330">
    <property type="match status" value="1"/>
</dbReference>
<dbReference type="GO" id="GO:0008658">
    <property type="term" value="F:penicillin binding"/>
    <property type="evidence" value="ECO:0007669"/>
    <property type="project" value="InterPro"/>
</dbReference>
<dbReference type="Gene3D" id="3.40.710.10">
    <property type="entry name" value="DD-peptidase/beta-lactamase superfamily"/>
    <property type="match status" value="1"/>
</dbReference>
<keyword evidence="2 6" id="KW-0645">Protease</keyword>
<dbReference type="GO" id="GO:0009002">
    <property type="term" value="F:serine-type D-Ala-D-Ala carboxypeptidase activity"/>
    <property type="evidence" value="ECO:0007669"/>
    <property type="project" value="UniProtKB-EC"/>
</dbReference>
<evidence type="ECO:0000256" key="3">
    <source>
        <dbReference type="ARBA" id="ARBA00023136"/>
    </source>
</evidence>
<dbReference type="InterPro" id="IPR036138">
    <property type="entry name" value="PBP_dimer_sf"/>
</dbReference>
<evidence type="ECO:0000313" key="7">
    <source>
        <dbReference type="Proteomes" id="UP000283786"/>
    </source>
</evidence>
<dbReference type="InterPro" id="IPR001460">
    <property type="entry name" value="PCN-bd_Tpept"/>
</dbReference>
<sequence length="594" mass="64907">MTRTPLRPLARILEARSRGVNPDVIERENMRLRHEEMRDTSRARAEGRLLVLGAVFFCAFSVVGLRMGGMASSVPEEPRASASGAGIEAQRGDIIDRDGRILATNMETYSLYAHPHQMIYPEVAARELARIFPELDEDSLKRRFTGNGKFYWIRRTMSPEQRQAVHDIGDPGLLFGPRDMRLYPNGPIAGHILGGTSYGTQDVRWAEIKGSAGVEHYFDAALRDPANGGAPLQLSIDLTVQAALEQVLDGGMKLMNSKGAAAVLMDIHTGEIISMASLPDFDPNDRPHLPTSGHPDDSPLFDRAVQGVYELGSVFKPFTIADSLELGLVSPDSMIDIRGPITWGRFRIRDDHYLGTSADVTKILVESSNIGTARISQMIGAQRQQEFLRKLGLFDPAPVELSEAEVTKPNYQSNWSELTTMTVSYGHGMSVTPLHLATAYAAIANGGRLIQPTLLKRETPQVGERVMSENTAATVRRMLRLVVTEGTASFGDVPGYDVGGKTGTANKLKPSGGYYEDKTIGTFASIFPIRDPKYALVVMLDEPSTHIYGQDRRTAGWTAVPVAAELIRRIGPLLGLRPYIEPASGAAITQASSH</sequence>
<gene>
    <name evidence="6" type="primary">ftsI</name>
    <name evidence="6" type="ORF">PSAL_004270</name>
</gene>
<name>A0A418SFB6_9RHOB</name>
<dbReference type="GO" id="GO:0005886">
    <property type="term" value="C:plasma membrane"/>
    <property type="evidence" value="ECO:0007669"/>
    <property type="project" value="TreeGrafter"/>
</dbReference>
<dbReference type="Pfam" id="PF00905">
    <property type="entry name" value="Transpeptidase"/>
    <property type="match status" value="1"/>
</dbReference>
<dbReference type="InterPro" id="IPR012338">
    <property type="entry name" value="Beta-lactam/transpept-like"/>
</dbReference>
<dbReference type="InterPro" id="IPR005311">
    <property type="entry name" value="PBP_dimer"/>
</dbReference>
<evidence type="ECO:0000256" key="1">
    <source>
        <dbReference type="ARBA" id="ARBA00004370"/>
    </source>
</evidence>
<dbReference type="InterPro" id="IPR050515">
    <property type="entry name" value="Beta-lactam/transpept"/>
</dbReference>
<keyword evidence="2 6" id="KW-0121">Carboxypeptidase</keyword>
<comment type="subcellular location">
    <subcellularLocation>
        <location evidence="1">Membrane</location>
    </subcellularLocation>
</comment>
<accession>A0A418SFB6</accession>
<proteinExistence type="predicted"/>
<dbReference type="RefSeq" id="WP_119839713.1">
    <property type="nucleotide sequence ID" value="NZ_CP060436.1"/>
</dbReference>
<dbReference type="SUPFAM" id="SSF56601">
    <property type="entry name" value="beta-lactamase/transpeptidase-like"/>
    <property type="match status" value="1"/>
</dbReference>
<evidence type="ECO:0000256" key="2">
    <source>
        <dbReference type="ARBA" id="ARBA00022645"/>
    </source>
</evidence>
<feature type="domain" description="Penicillin-binding protein dimerisation" evidence="5">
    <location>
        <begin position="87"/>
        <end position="223"/>
    </location>
</feature>
<keyword evidence="6" id="KW-0378">Hydrolase</keyword>
<keyword evidence="7" id="KW-1185">Reference proteome</keyword>